<evidence type="ECO:0000256" key="3">
    <source>
        <dbReference type="ARBA" id="ARBA00022481"/>
    </source>
</evidence>
<evidence type="ECO:0000256" key="6">
    <source>
        <dbReference type="ARBA" id="ARBA00022989"/>
    </source>
</evidence>
<comment type="similarity">
    <text evidence="9">Belongs to the methyl-accepting chemotaxis (MCP) protein family.</text>
</comment>
<evidence type="ECO:0000256" key="10">
    <source>
        <dbReference type="PROSITE-ProRule" id="PRU00284"/>
    </source>
</evidence>
<dbReference type="Pfam" id="PF17203">
    <property type="entry name" value="sCache_3_2"/>
    <property type="match status" value="1"/>
</dbReference>
<comment type="subcellular location">
    <subcellularLocation>
        <location evidence="1">Cell membrane</location>
        <topology evidence="1">Multi-pass membrane protein</topology>
    </subcellularLocation>
</comment>
<evidence type="ECO:0000313" key="14">
    <source>
        <dbReference type="EMBL" id="MEL0660550.1"/>
    </source>
</evidence>
<feature type="domain" description="Methyl-accepting transducer" evidence="12">
    <location>
        <begin position="247"/>
        <end position="483"/>
    </location>
</feature>
<proteinExistence type="inferred from homology"/>
<dbReference type="PANTHER" id="PTHR32089">
    <property type="entry name" value="METHYL-ACCEPTING CHEMOTAXIS PROTEIN MCPB"/>
    <property type="match status" value="1"/>
</dbReference>
<name>A0ABU9HFK1_9GAMM</name>
<dbReference type="SMART" id="SM00304">
    <property type="entry name" value="HAMP"/>
    <property type="match status" value="1"/>
</dbReference>
<dbReference type="Gene3D" id="1.10.287.950">
    <property type="entry name" value="Methyl-accepting chemotaxis protein"/>
    <property type="match status" value="1"/>
</dbReference>
<keyword evidence="5 11" id="KW-0812">Transmembrane</keyword>
<evidence type="ECO:0000256" key="8">
    <source>
        <dbReference type="ARBA" id="ARBA00023224"/>
    </source>
</evidence>
<feature type="transmembrane region" description="Helical" evidence="11">
    <location>
        <begin position="165"/>
        <end position="186"/>
    </location>
</feature>
<reference evidence="14 15" key="1">
    <citation type="submission" date="2024-02" db="EMBL/GenBank/DDBJ databases">
        <title>Bacteria isolated from the canopy kelp, Nereocystis luetkeana.</title>
        <authorList>
            <person name="Pfister C.A."/>
            <person name="Younker I.T."/>
            <person name="Light S.H."/>
        </authorList>
    </citation>
    <scope>NUCLEOTIDE SEQUENCE [LARGE SCALE GENOMIC DNA]</scope>
    <source>
        <strain evidence="14 15">TI.2.07</strain>
    </source>
</reference>
<sequence>MKKTILMVVFAMFVIAAITSIASTSYISNQEIDKIILKKSQQQASLLVTNVEYILEKSPQPLVDLQSLVTSLKNRPDISYAIVINKQVKAVAHSDREKLNKVYDDSYSVKGASQGVAQHSKWYADVQKVWVYDIMTPIYVNGELYGTVDIGIPITEVSKAAADILMIQLVAISGIFIICICILIGVMNHLFKPLSGLQLALEDISKGDGDLTVRLPIKGNDEITRISIAFNAFASNINEIVTQVVKTGVQLGLSATDVRDQALRSLTRGEEQSEQSILVVTSMNEMIATINEISSNASGAADAAQDVNKETQEGNKILQEATSTIQNLSEEINNTSLVITSLADRTQSIGSILEVINSISEQTNLLALNAAIEAARAGEAGRGFAVVADEVRNLATKTAKSTGEIQKMIDYLQTEAKSAVEAMDISKSLTYEGSKATEEAQQALVRISNQVIAILDLNTQVATATEEQSSVSNEINMNMDTVNNSIVEGATASQALEVTSRNLTELADTLDKHVGSFKI</sequence>
<feature type="domain" description="HAMP" evidence="13">
    <location>
        <begin position="188"/>
        <end position="242"/>
    </location>
</feature>
<dbReference type="Pfam" id="PF00672">
    <property type="entry name" value="HAMP"/>
    <property type="match status" value="1"/>
</dbReference>
<dbReference type="CDD" id="cd11386">
    <property type="entry name" value="MCP_signal"/>
    <property type="match status" value="1"/>
</dbReference>
<evidence type="ECO:0000256" key="9">
    <source>
        <dbReference type="ARBA" id="ARBA00029447"/>
    </source>
</evidence>
<dbReference type="CDD" id="cd06225">
    <property type="entry name" value="HAMP"/>
    <property type="match status" value="1"/>
</dbReference>
<keyword evidence="2" id="KW-1003">Cell membrane</keyword>
<evidence type="ECO:0000259" key="13">
    <source>
        <dbReference type="PROSITE" id="PS50885"/>
    </source>
</evidence>
<evidence type="ECO:0000256" key="1">
    <source>
        <dbReference type="ARBA" id="ARBA00004651"/>
    </source>
</evidence>
<evidence type="ECO:0000256" key="4">
    <source>
        <dbReference type="ARBA" id="ARBA00022500"/>
    </source>
</evidence>
<evidence type="ECO:0000256" key="11">
    <source>
        <dbReference type="SAM" id="Phobius"/>
    </source>
</evidence>
<dbReference type="InterPro" id="IPR033463">
    <property type="entry name" value="sCache_3"/>
</dbReference>
<dbReference type="SMART" id="SM00283">
    <property type="entry name" value="MA"/>
    <property type="match status" value="1"/>
</dbReference>
<keyword evidence="4" id="KW-0145">Chemotaxis</keyword>
<evidence type="ECO:0000256" key="5">
    <source>
        <dbReference type="ARBA" id="ARBA00022692"/>
    </source>
</evidence>
<evidence type="ECO:0000256" key="2">
    <source>
        <dbReference type="ARBA" id="ARBA00022475"/>
    </source>
</evidence>
<keyword evidence="15" id="KW-1185">Reference proteome</keyword>
<keyword evidence="3" id="KW-0488">Methylation</keyword>
<keyword evidence="8 10" id="KW-0807">Transducer</keyword>
<dbReference type="Proteomes" id="UP001366060">
    <property type="component" value="Unassembled WGS sequence"/>
</dbReference>
<dbReference type="InterPro" id="IPR004089">
    <property type="entry name" value="MCPsignal_dom"/>
</dbReference>
<organism evidence="14 15">
    <name type="scientific">Psychromonas arctica</name>
    <dbReference type="NCBI Taxonomy" id="168275"/>
    <lineage>
        <taxon>Bacteria</taxon>
        <taxon>Pseudomonadati</taxon>
        <taxon>Pseudomonadota</taxon>
        <taxon>Gammaproteobacteria</taxon>
        <taxon>Alteromonadales</taxon>
        <taxon>Psychromonadaceae</taxon>
        <taxon>Psychromonas</taxon>
    </lineage>
</organism>
<keyword evidence="7 11" id="KW-0472">Membrane</keyword>
<protein>
    <submittedName>
        <fullName evidence="14">Methyl-accepting chemotaxis protein</fullName>
    </submittedName>
</protein>
<comment type="caution">
    <text evidence="14">The sequence shown here is derived from an EMBL/GenBank/DDBJ whole genome shotgun (WGS) entry which is preliminary data.</text>
</comment>
<dbReference type="InterPro" id="IPR029151">
    <property type="entry name" value="Sensor-like_sf"/>
</dbReference>
<gene>
    <name evidence="14" type="ORF">V6255_15525</name>
</gene>
<evidence type="ECO:0000256" key="7">
    <source>
        <dbReference type="ARBA" id="ARBA00023136"/>
    </source>
</evidence>
<dbReference type="Gene3D" id="3.30.450.20">
    <property type="entry name" value="PAS domain"/>
    <property type="match status" value="1"/>
</dbReference>
<dbReference type="RefSeq" id="WP_341628981.1">
    <property type="nucleotide sequence ID" value="NZ_JBAKBA010000046.1"/>
</dbReference>
<evidence type="ECO:0000313" key="15">
    <source>
        <dbReference type="Proteomes" id="UP001366060"/>
    </source>
</evidence>
<dbReference type="InterPro" id="IPR003660">
    <property type="entry name" value="HAMP_dom"/>
</dbReference>
<keyword evidence="6 11" id="KW-1133">Transmembrane helix</keyword>
<dbReference type="PROSITE" id="PS50885">
    <property type="entry name" value="HAMP"/>
    <property type="match status" value="1"/>
</dbReference>
<dbReference type="SUPFAM" id="SSF103190">
    <property type="entry name" value="Sensory domain-like"/>
    <property type="match status" value="1"/>
</dbReference>
<dbReference type="SUPFAM" id="SSF58104">
    <property type="entry name" value="Methyl-accepting chemotaxis protein (MCP) signaling domain"/>
    <property type="match status" value="1"/>
</dbReference>
<dbReference type="Pfam" id="PF00015">
    <property type="entry name" value="MCPsignal"/>
    <property type="match status" value="1"/>
</dbReference>
<dbReference type="PROSITE" id="PS50111">
    <property type="entry name" value="CHEMOTAXIS_TRANSDUC_2"/>
    <property type="match status" value="1"/>
</dbReference>
<dbReference type="EMBL" id="JBAKBA010000046">
    <property type="protein sequence ID" value="MEL0660550.1"/>
    <property type="molecule type" value="Genomic_DNA"/>
</dbReference>
<evidence type="ECO:0000259" key="12">
    <source>
        <dbReference type="PROSITE" id="PS50111"/>
    </source>
</evidence>
<dbReference type="PANTHER" id="PTHR32089:SF39">
    <property type="entry name" value="METHYL-ACCEPTING CHEMOTAXIS PROTEIN HLYB"/>
    <property type="match status" value="1"/>
</dbReference>
<accession>A0ABU9HFK1</accession>